<feature type="region of interest" description="Disordered" evidence="1">
    <location>
        <begin position="229"/>
        <end position="296"/>
    </location>
</feature>
<feature type="compositionally biased region" description="Low complexity" evidence="1">
    <location>
        <begin position="277"/>
        <end position="296"/>
    </location>
</feature>
<feature type="region of interest" description="Disordered" evidence="1">
    <location>
        <begin position="153"/>
        <end position="185"/>
    </location>
</feature>
<feature type="compositionally biased region" description="Polar residues" evidence="1">
    <location>
        <begin position="35"/>
        <end position="52"/>
    </location>
</feature>
<feature type="compositionally biased region" description="Pro residues" evidence="1">
    <location>
        <begin position="238"/>
        <end position="251"/>
    </location>
</feature>
<protein>
    <submittedName>
        <fullName evidence="2">RHTO0S15e00562g1_1</fullName>
    </submittedName>
</protein>
<evidence type="ECO:0000313" key="2">
    <source>
        <dbReference type="EMBL" id="CDR47685.1"/>
    </source>
</evidence>
<feature type="region of interest" description="Disordered" evidence="1">
    <location>
        <begin position="34"/>
        <end position="73"/>
    </location>
</feature>
<feature type="compositionally biased region" description="Low complexity" evidence="1">
    <location>
        <begin position="53"/>
        <end position="67"/>
    </location>
</feature>
<organism evidence="2">
    <name type="scientific">Rhodotorula toruloides</name>
    <name type="common">Yeast</name>
    <name type="synonym">Rhodosporidium toruloides</name>
    <dbReference type="NCBI Taxonomy" id="5286"/>
    <lineage>
        <taxon>Eukaryota</taxon>
        <taxon>Fungi</taxon>
        <taxon>Dikarya</taxon>
        <taxon>Basidiomycota</taxon>
        <taxon>Pucciniomycotina</taxon>
        <taxon>Microbotryomycetes</taxon>
        <taxon>Sporidiobolales</taxon>
        <taxon>Sporidiobolaceae</taxon>
        <taxon>Rhodotorula</taxon>
    </lineage>
</organism>
<accession>A0A061BCJ6</accession>
<gene>
    <name evidence="2" type="ORF">RHTO0S_15e00562g</name>
</gene>
<proteinExistence type="predicted"/>
<dbReference type="AlphaFoldDB" id="A0A061BCJ6"/>
<dbReference type="EMBL" id="LK052950">
    <property type="protein sequence ID" value="CDR47685.1"/>
    <property type="molecule type" value="Genomic_DNA"/>
</dbReference>
<dbReference type="OrthoDB" id="10571631at2759"/>
<feature type="compositionally biased region" description="Low complexity" evidence="1">
    <location>
        <begin position="155"/>
        <end position="184"/>
    </location>
</feature>
<evidence type="ECO:0000256" key="1">
    <source>
        <dbReference type="SAM" id="MobiDB-lite"/>
    </source>
</evidence>
<reference evidence="2" key="1">
    <citation type="journal article" date="2014" name="Genome Announc.">
        <title>Draft genome sequence of Rhodosporidium toruloides CECT1137, an oleaginous yeast of biotechnological interest.</title>
        <authorList>
            <person name="Morin N."/>
            <person name="Calcas X."/>
            <person name="Devillers H."/>
            <person name="Durrens P."/>
            <person name="Sherman D.J."/>
            <person name="Nicaud J.-M."/>
            <person name="Neuveglise C."/>
        </authorList>
    </citation>
    <scope>NUCLEOTIDE SEQUENCE</scope>
    <source>
        <strain evidence="2">CECT1137</strain>
    </source>
</reference>
<name>A0A061BCJ6_RHOTO</name>
<sequence length="296" mass="30177">MSGVKEEPEIQRIMAGEANLARQAIAALGGGVGTSGSQNAVASGSGTQNGQVSSAGTQAGATSSSDAKPSKGTTVLFPHRTSFSTADEFFAECSTRLRSQYGYPANPSKRKDDKVTVRCFCHKLNGCPFRVCALKQQDGSWFVQNKACTWDHSHPASTTPLPPSISTTPLPASRPASTAPASSSFIGPQPLVPAVASTSSLAPSAATNSTLAASSPRAIEPVAQTVHASNSFSQPPVSVAPPPATTHPHPSPATIAQSKPMVPVADPVTMLPPSRPPSAASSKPTKDATSSTSAPP</sequence>